<dbReference type="SUPFAM" id="SSF49265">
    <property type="entry name" value="Fibronectin type III"/>
    <property type="match status" value="2"/>
</dbReference>
<feature type="region of interest" description="Disordered" evidence="9">
    <location>
        <begin position="342"/>
        <end position="362"/>
    </location>
</feature>
<sequence length="682" mass="74892">MTFIKHEKIRNYVFSESYWALELTMELTNCNYPICFTFDYWSKMYFIFLVMLTNLGTLNADDAMSNGNLQCFNDYDKSMVCLLTTESNCSGYNLELILDEKKIRFKELCAFEDKESSSVVSKCSCSIKNMTLIIGEVFIANLSHSGKQLTSGKIYIKDSIKPKAPTIQEVIITENKNIWVKWKTNYKDIPSKNFIAEMSYSKKGQTDGLSLNISSTSHEILGSDLEPNTVYALKIRTYSDFSNRFSDWSEDLEFNSPPSSQGVFNVVIVLICIIVVIITTALFWCVVRLKAKWWDNIPKCSNSVIGHMVPGVPKVLDAPKLLISPIHLDSSEVDQTEGKSWTKSFMEDGSSGGHQQGSCSELDSSSLGYAHVDPTSPALNNVQIISLCQEALRQVFPNLDNSYGNSKKPFVLDPPVNAVSLMKDSGGSSCYNNLTYSSTAAPSSLEESEPSKTFPFSTQPCHVDISHHAPQMCLGTGQPGLHLSTNGTPALLTDFSYKLSDCSDVDSKTTRSAEDTCLTFGSDDSNVSAPLSRISVVTRNQRFSEAVCKGSVRGTDATMDMPLLPTGLQDVDSGETLIYDMNPCYHSTQVPGCSLAPSDDSYQALQSLGPNSLDPVIAGQSADQGRHVNMSEVPHTSAGNTPLHFLPNSQGGQCLTLGSPFLTAFCTDQAMQVQCDSSYHCL</sequence>
<feature type="transmembrane region" description="Helical" evidence="10">
    <location>
        <begin position="263"/>
        <end position="287"/>
    </location>
</feature>
<organism evidence="12 13">
    <name type="scientific">Esox lucius</name>
    <name type="common">Northern pike</name>
    <dbReference type="NCBI Taxonomy" id="8010"/>
    <lineage>
        <taxon>Eukaryota</taxon>
        <taxon>Metazoa</taxon>
        <taxon>Chordata</taxon>
        <taxon>Craniata</taxon>
        <taxon>Vertebrata</taxon>
        <taxon>Euteleostomi</taxon>
        <taxon>Actinopterygii</taxon>
        <taxon>Neopterygii</taxon>
        <taxon>Teleostei</taxon>
        <taxon>Protacanthopterygii</taxon>
        <taxon>Esociformes</taxon>
        <taxon>Esocidae</taxon>
        <taxon>Esox</taxon>
    </lineage>
</organism>
<keyword evidence="5 10" id="KW-0472">Membrane</keyword>
<evidence type="ECO:0000256" key="2">
    <source>
        <dbReference type="ARBA" id="ARBA00022692"/>
    </source>
</evidence>
<evidence type="ECO:0000259" key="11">
    <source>
        <dbReference type="PROSITE" id="PS50853"/>
    </source>
</evidence>
<comment type="subcellular location">
    <subcellularLocation>
        <location evidence="1">Membrane</location>
        <topology evidence="1">Single-pass type I membrane protein</topology>
    </subcellularLocation>
</comment>
<dbReference type="PANTHER" id="PTHR23037">
    <property type="entry name" value="CYTOKINE RECEPTOR"/>
    <property type="match status" value="1"/>
</dbReference>
<evidence type="ECO:0000256" key="5">
    <source>
        <dbReference type="ARBA" id="ARBA00023136"/>
    </source>
</evidence>
<evidence type="ECO:0000256" key="3">
    <source>
        <dbReference type="ARBA" id="ARBA00022729"/>
    </source>
</evidence>
<evidence type="ECO:0000256" key="6">
    <source>
        <dbReference type="ARBA" id="ARBA00023157"/>
    </source>
</evidence>
<evidence type="ECO:0000256" key="4">
    <source>
        <dbReference type="ARBA" id="ARBA00022989"/>
    </source>
</evidence>
<dbReference type="GeneID" id="114840419"/>
<reference evidence="12" key="2">
    <citation type="submission" date="2025-08" db="UniProtKB">
        <authorList>
            <consortium name="Ensembl"/>
        </authorList>
    </citation>
    <scope>IDENTIFICATION</scope>
</reference>
<dbReference type="PROSITE" id="PS50853">
    <property type="entry name" value="FN3"/>
    <property type="match status" value="1"/>
</dbReference>
<keyword evidence="2 10" id="KW-0812">Transmembrane</keyword>
<dbReference type="InterPro" id="IPR013783">
    <property type="entry name" value="Ig-like_fold"/>
</dbReference>
<name>A0AAY5KR48_ESOLU</name>
<dbReference type="GO" id="GO:0004896">
    <property type="term" value="F:cytokine receptor activity"/>
    <property type="evidence" value="ECO:0007669"/>
    <property type="project" value="TreeGrafter"/>
</dbReference>
<evidence type="ECO:0000256" key="10">
    <source>
        <dbReference type="SAM" id="Phobius"/>
    </source>
</evidence>
<evidence type="ECO:0000256" key="1">
    <source>
        <dbReference type="ARBA" id="ARBA00004479"/>
    </source>
</evidence>
<dbReference type="GeneTree" id="ENSGT00530000069547"/>
<proteinExistence type="predicted"/>
<accession>A0AAY5KR48</accession>
<reference evidence="12" key="3">
    <citation type="submission" date="2025-09" db="UniProtKB">
        <authorList>
            <consortium name="Ensembl"/>
        </authorList>
    </citation>
    <scope>IDENTIFICATION</scope>
</reference>
<evidence type="ECO:0000256" key="9">
    <source>
        <dbReference type="SAM" id="MobiDB-lite"/>
    </source>
</evidence>
<keyword evidence="7" id="KW-0675">Receptor</keyword>
<keyword evidence="4 10" id="KW-1133">Transmembrane helix</keyword>
<dbReference type="InterPro" id="IPR036116">
    <property type="entry name" value="FN3_sf"/>
</dbReference>
<keyword evidence="3" id="KW-0732">Signal</keyword>
<evidence type="ECO:0000256" key="8">
    <source>
        <dbReference type="ARBA" id="ARBA00023180"/>
    </source>
</evidence>
<feature type="domain" description="Fibronectin type-III" evidence="11">
    <location>
        <begin position="161"/>
        <end position="259"/>
    </location>
</feature>
<keyword evidence="8" id="KW-0325">Glycoprotein</keyword>
<keyword evidence="13" id="KW-1185">Reference proteome</keyword>
<keyword evidence="6" id="KW-1015">Disulfide bond</keyword>
<dbReference type="Proteomes" id="UP000265140">
    <property type="component" value="Chromosome 11"/>
</dbReference>
<evidence type="ECO:0000313" key="13">
    <source>
        <dbReference type="Proteomes" id="UP000265140"/>
    </source>
</evidence>
<evidence type="ECO:0000313" key="12">
    <source>
        <dbReference type="Ensembl" id="ENSELUP00000091339.1"/>
    </source>
</evidence>
<dbReference type="PANTHER" id="PTHR23037:SF35">
    <property type="entry name" value="FIBRONECTIN TYPE-III DOMAIN-CONTAINING PROTEIN"/>
    <property type="match status" value="1"/>
</dbReference>
<evidence type="ECO:0000256" key="7">
    <source>
        <dbReference type="ARBA" id="ARBA00023170"/>
    </source>
</evidence>
<dbReference type="AlphaFoldDB" id="A0AAY5KR48"/>
<dbReference type="KEGG" id="els:114840419"/>
<dbReference type="Ensembl" id="ENSELUT00000108489.1">
    <property type="protein sequence ID" value="ENSELUP00000091339.1"/>
    <property type="gene ID" value="ENSELUG00000042191.1"/>
</dbReference>
<dbReference type="InterPro" id="IPR003961">
    <property type="entry name" value="FN3_dom"/>
</dbReference>
<dbReference type="Gene3D" id="2.60.40.10">
    <property type="entry name" value="Immunoglobulins"/>
    <property type="match status" value="2"/>
</dbReference>
<protein>
    <recommendedName>
        <fullName evidence="11">Fibronectin type-III domain-containing protein</fullName>
    </recommendedName>
</protein>
<dbReference type="GO" id="GO:0009897">
    <property type="term" value="C:external side of plasma membrane"/>
    <property type="evidence" value="ECO:0007669"/>
    <property type="project" value="TreeGrafter"/>
</dbReference>
<dbReference type="RefSeq" id="XP_028979613.2">
    <property type="nucleotide sequence ID" value="XM_029123780.2"/>
</dbReference>
<reference evidence="12 13" key="1">
    <citation type="submission" date="2020-02" db="EMBL/GenBank/DDBJ databases">
        <title>Esox lucius (northern pike) genome, fEsoLuc1, primary haplotype.</title>
        <authorList>
            <person name="Myers G."/>
            <person name="Karagic N."/>
            <person name="Meyer A."/>
            <person name="Pippel M."/>
            <person name="Reichard M."/>
            <person name="Winkler S."/>
            <person name="Tracey A."/>
            <person name="Sims Y."/>
            <person name="Howe K."/>
            <person name="Rhie A."/>
            <person name="Formenti G."/>
            <person name="Durbin R."/>
            <person name="Fedrigo O."/>
            <person name="Jarvis E.D."/>
        </authorList>
    </citation>
    <scope>NUCLEOTIDE SEQUENCE [LARGE SCALE GENOMIC DNA]</scope>
</reference>